<feature type="compositionally biased region" description="Polar residues" evidence="1">
    <location>
        <begin position="375"/>
        <end position="386"/>
    </location>
</feature>
<feature type="compositionally biased region" description="Polar residues" evidence="1">
    <location>
        <begin position="8"/>
        <end position="23"/>
    </location>
</feature>
<dbReference type="PANTHER" id="PTHR47481:SF40">
    <property type="entry name" value="RETROTRANSPOSON GAG DOMAIN-CONTAINING PROTEIN"/>
    <property type="match status" value="1"/>
</dbReference>
<accession>A0A251UIC6</accession>
<reference evidence="2 4" key="1">
    <citation type="journal article" date="2017" name="Nature">
        <title>The sunflower genome provides insights into oil metabolism, flowering and Asterid evolution.</title>
        <authorList>
            <person name="Badouin H."/>
            <person name="Gouzy J."/>
            <person name="Grassa C.J."/>
            <person name="Murat F."/>
            <person name="Staton S.E."/>
            <person name="Cottret L."/>
            <person name="Lelandais-Briere C."/>
            <person name="Owens G.L."/>
            <person name="Carrere S."/>
            <person name="Mayjonade B."/>
            <person name="Legrand L."/>
            <person name="Gill N."/>
            <person name="Kane N.C."/>
            <person name="Bowers J.E."/>
            <person name="Hubner S."/>
            <person name="Bellec A."/>
            <person name="Berard A."/>
            <person name="Berges H."/>
            <person name="Blanchet N."/>
            <person name="Boniface M.C."/>
            <person name="Brunel D."/>
            <person name="Catrice O."/>
            <person name="Chaidir N."/>
            <person name="Claudel C."/>
            <person name="Donnadieu C."/>
            <person name="Faraut T."/>
            <person name="Fievet G."/>
            <person name="Helmstetter N."/>
            <person name="King M."/>
            <person name="Knapp S.J."/>
            <person name="Lai Z."/>
            <person name="Le Paslier M.C."/>
            <person name="Lippi Y."/>
            <person name="Lorenzon L."/>
            <person name="Mandel J.R."/>
            <person name="Marage G."/>
            <person name="Marchand G."/>
            <person name="Marquand E."/>
            <person name="Bret-Mestries E."/>
            <person name="Morien E."/>
            <person name="Nambeesan S."/>
            <person name="Nguyen T."/>
            <person name="Pegot-Espagnet P."/>
            <person name="Pouilly N."/>
            <person name="Raftis F."/>
            <person name="Sallet E."/>
            <person name="Schiex T."/>
            <person name="Thomas J."/>
            <person name="Vandecasteele C."/>
            <person name="Vares D."/>
            <person name="Vear F."/>
            <person name="Vautrin S."/>
            <person name="Crespi M."/>
            <person name="Mangin B."/>
            <person name="Burke J.M."/>
            <person name="Salse J."/>
            <person name="Munos S."/>
            <person name="Vincourt P."/>
            <person name="Rieseberg L.H."/>
            <person name="Langlade N.B."/>
        </authorList>
    </citation>
    <scope>NUCLEOTIDE SEQUENCE [LARGE SCALE GENOMIC DNA]</scope>
    <source>
        <strain evidence="4">cv. SF193</strain>
        <tissue evidence="2">Leaves</tissue>
    </source>
</reference>
<feature type="region of interest" description="Disordered" evidence="1">
    <location>
        <begin position="224"/>
        <end position="293"/>
    </location>
</feature>
<feature type="compositionally biased region" description="Low complexity" evidence="1">
    <location>
        <begin position="330"/>
        <end position="347"/>
    </location>
</feature>
<keyword evidence="4" id="KW-1185">Reference proteome</keyword>
<feature type="compositionally biased region" description="Basic residues" evidence="1">
    <location>
        <begin position="261"/>
        <end position="271"/>
    </location>
</feature>
<dbReference type="Pfam" id="PF14223">
    <property type="entry name" value="Retrotran_gag_2"/>
    <property type="match status" value="1"/>
</dbReference>
<protein>
    <submittedName>
        <fullName evidence="3">Uncharacterized protein</fullName>
    </submittedName>
</protein>
<feature type="compositionally biased region" description="Basic and acidic residues" evidence="1">
    <location>
        <begin position="245"/>
        <end position="260"/>
    </location>
</feature>
<dbReference type="OMA" id="SAQAHIT"/>
<dbReference type="AlphaFoldDB" id="A0A251UIC6"/>
<reference evidence="2" key="3">
    <citation type="submission" date="2020-06" db="EMBL/GenBank/DDBJ databases">
        <title>Helianthus annuus Genome sequencing and assembly Release 2.</title>
        <authorList>
            <person name="Gouzy J."/>
            <person name="Langlade N."/>
            <person name="Munos S."/>
        </authorList>
    </citation>
    <scope>NUCLEOTIDE SEQUENCE</scope>
    <source>
        <tissue evidence="2">Leaves</tissue>
    </source>
</reference>
<feature type="region of interest" description="Disordered" evidence="1">
    <location>
        <begin position="1"/>
        <end position="31"/>
    </location>
</feature>
<feature type="region of interest" description="Disordered" evidence="1">
    <location>
        <begin position="317"/>
        <end position="347"/>
    </location>
</feature>
<feature type="compositionally biased region" description="Low complexity" evidence="1">
    <location>
        <begin position="224"/>
        <end position="238"/>
    </location>
</feature>
<dbReference type="EMBL" id="MNCJ02000321">
    <property type="protein sequence ID" value="KAF5801877.1"/>
    <property type="molecule type" value="Genomic_DNA"/>
</dbReference>
<reference evidence="3" key="2">
    <citation type="submission" date="2017-02" db="EMBL/GenBank/DDBJ databases">
        <title>Sunflower complete genome.</title>
        <authorList>
            <person name="Langlade N."/>
            <person name="Munos S."/>
        </authorList>
    </citation>
    <scope>NUCLEOTIDE SEQUENCE [LARGE SCALE GENOMIC DNA]</scope>
    <source>
        <tissue evidence="3">Leaves</tissue>
    </source>
</reference>
<evidence type="ECO:0000313" key="3">
    <source>
        <dbReference type="EMBL" id="OTG22626.1"/>
    </source>
</evidence>
<dbReference type="InParanoid" id="A0A251UIC6"/>
<evidence type="ECO:0000313" key="4">
    <source>
        <dbReference type="Proteomes" id="UP000215914"/>
    </source>
</evidence>
<gene>
    <name evidence="3" type="ORF">HannXRQ_Chr06g0173581</name>
    <name evidence="2" type="ORF">HanXRQr2_Chr06g0253191</name>
</gene>
<dbReference type="EMBL" id="CM007895">
    <property type="protein sequence ID" value="OTG22626.1"/>
    <property type="molecule type" value="Genomic_DNA"/>
</dbReference>
<feature type="region of interest" description="Disordered" evidence="1">
    <location>
        <begin position="375"/>
        <end position="402"/>
    </location>
</feature>
<name>A0A251UIC6_HELAN</name>
<dbReference type="Gramene" id="mRNA:HanXRQr2_Chr06g0253191">
    <property type="protein sequence ID" value="mRNA:HanXRQr2_Chr06g0253191"/>
    <property type="gene ID" value="HanXRQr2_Chr06g0253191"/>
</dbReference>
<dbReference type="Proteomes" id="UP000215914">
    <property type="component" value="Chromosome 6"/>
</dbReference>
<sequence length="402" mass="44849">MGDDDTNSPKSSTADVDPQKTSNPPTPLHPVYSVNNIQQKIRTLDGEKVSYSSWVNLFHLHATAYRVFDHIDDTPQPADNDPSLASWKEIDVVVLQWIYGTLTDDLLLKVLQPGSTARQAWLRLENHFLNNKDSRAATLEEDFTNLTLQSCSSLEAYFQRLKEIADQLAAVDCPVPEKRLVLKLVRGLPPEFDMTGALIVQRLPSWADACDMLLREQSRQRARAAVSPPVVAAAVDSAPPAPPRSDPRDTREPRDRDNRNRRGGSYRRGQTRGRGQYSYQTRNQPAPSFPAPGPFGYYGSPQWMVPPCPFPTQGSWINPWSYPTPPPANTQQQHQSTQQQPPSSAQAHITELDPMQPTDLAQAFAAFGITQPQDLWNMDTGATSHITPEHGSQGWYAPEPPQ</sequence>
<dbReference type="PANTHER" id="PTHR47481">
    <property type="match status" value="1"/>
</dbReference>
<evidence type="ECO:0000313" key="2">
    <source>
        <dbReference type="EMBL" id="KAF5801877.1"/>
    </source>
</evidence>
<evidence type="ECO:0000256" key="1">
    <source>
        <dbReference type="SAM" id="MobiDB-lite"/>
    </source>
</evidence>
<proteinExistence type="predicted"/>
<dbReference type="OrthoDB" id="1912561at2759"/>
<organism evidence="3 4">
    <name type="scientific">Helianthus annuus</name>
    <name type="common">Common sunflower</name>
    <dbReference type="NCBI Taxonomy" id="4232"/>
    <lineage>
        <taxon>Eukaryota</taxon>
        <taxon>Viridiplantae</taxon>
        <taxon>Streptophyta</taxon>
        <taxon>Embryophyta</taxon>
        <taxon>Tracheophyta</taxon>
        <taxon>Spermatophyta</taxon>
        <taxon>Magnoliopsida</taxon>
        <taxon>eudicotyledons</taxon>
        <taxon>Gunneridae</taxon>
        <taxon>Pentapetalae</taxon>
        <taxon>asterids</taxon>
        <taxon>campanulids</taxon>
        <taxon>Asterales</taxon>
        <taxon>Asteraceae</taxon>
        <taxon>Asteroideae</taxon>
        <taxon>Heliantheae alliance</taxon>
        <taxon>Heliantheae</taxon>
        <taxon>Helianthus</taxon>
    </lineage>
</organism>